<comment type="caution">
    <text evidence="9">The sequence shown here is derived from an EMBL/GenBank/DDBJ whole genome shotgun (WGS) entry which is preliminary data.</text>
</comment>
<dbReference type="Pfam" id="PF02897">
    <property type="entry name" value="Peptidase_S9_N"/>
    <property type="match status" value="1"/>
</dbReference>
<comment type="catalytic activity">
    <reaction evidence="1">
        <text>Hydrolysis of Pro-|-Xaa &gt;&gt; Ala-|-Xaa in oligopeptides.</text>
        <dbReference type="EC" id="3.4.21.26"/>
    </reaction>
</comment>
<dbReference type="GO" id="GO:0004252">
    <property type="term" value="F:serine-type endopeptidase activity"/>
    <property type="evidence" value="ECO:0007669"/>
    <property type="project" value="UniProtKB-EC"/>
</dbReference>
<dbReference type="InterPro" id="IPR001375">
    <property type="entry name" value="Peptidase_S9_cat"/>
</dbReference>
<dbReference type="GO" id="GO:0070012">
    <property type="term" value="F:oligopeptidase activity"/>
    <property type="evidence" value="ECO:0007669"/>
    <property type="project" value="TreeGrafter"/>
</dbReference>
<dbReference type="SUPFAM" id="SSF50993">
    <property type="entry name" value="Peptidase/esterase 'gauge' domain"/>
    <property type="match status" value="1"/>
</dbReference>
<dbReference type="GO" id="GO:0005829">
    <property type="term" value="C:cytosol"/>
    <property type="evidence" value="ECO:0007669"/>
    <property type="project" value="TreeGrafter"/>
</dbReference>
<evidence type="ECO:0000313" key="10">
    <source>
        <dbReference type="Proteomes" id="UP000305654"/>
    </source>
</evidence>
<dbReference type="PANTHER" id="PTHR42881">
    <property type="entry name" value="PROLYL ENDOPEPTIDASE"/>
    <property type="match status" value="1"/>
</dbReference>
<dbReference type="InterPro" id="IPR029058">
    <property type="entry name" value="AB_hydrolase_fold"/>
</dbReference>
<evidence type="ECO:0000256" key="3">
    <source>
        <dbReference type="ARBA" id="ARBA00011897"/>
    </source>
</evidence>
<dbReference type="OrthoDB" id="9801421at2"/>
<evidence type="ECO:0000256" key="2">
    <source>
        <dbReference type="ARBA" id="ARBA00005228"/>
    </source>
</evidence>
<dbReference type="PROSITE" id="PS00708">
    <property type="entry name" value="PRO_ENDOPEP_SER"/>
    <property type="match status" value="1"/>
</dbReference>
<dbReference type="PRINTS" id="PR00862">
    <property type="entry name" value="PROLIGOPTASE"/>
</dbReference>
<organism evidence="9 10">
    <name type="scientific">Lichenicoccus roseus</name>
    <dbReference type="NCBI Taxonomy" id="2683649"/>
    <lineage>
        <taxon>Bacteria</taxon>
        <taxon>Pseudomonadati</taxon>
        <taxon>Pseudomonadota</taxon>
        <taxon>Alphaproteobacteria</taxon>
        <taxon>Acetobacterales</taxon>
        <taxon>Acetobacteraceae</taxon>
        <taxon>Lichenicoccus</taxon>
    </lineage>
</organism>
<dbReference type="InterPro" id="IPR002471">
    <property type="entry name" value="Pept_S9_AS"/>
</dbReference>
<feature type="domain" description="Peptidase S9A N-terminal" evidence="8">
    <location>
        <begin position="18"/>
        <end position="431"/>
    </location>
</feature>
<evidence type="ECO:0000259" key="8">
    <source>
        <dbReference type="Pfam" id="PF02897"/>
    </source>
</evidence>
<dbReference type="EMBL" id="VCDI01000005">
    <property type="protein sequence ID" value="TLU71912.1"/>
    <property type="molecule type" value="Genomic_DNA"/>
</dbReference>
<dbReference type="EC" id="3.4.21.26" evidence="3"/>
<comment type="similarity">
    <text evidence="2">Belongs to the peptidase S9A family.</text>
</comment>
<evidence type="ECO:0000256" key="6">
    <source>
        <dbReference type="ARBA" id="ARBA00022825"/>
    </source>
</evidence>
<sequence length="716" mass="76518">MAAGAPALGIAADRGAPATTVRTVTDHYHGVAVADPYRWLEDGSDPGTAAWSAAQNDRTRAYLDPLPARRPLRDRIMAVASHTSPSYHSLTMAGGRLFTLTVQPPKQQPMVSVMPASADPAQARAVVDPNVIDPSGQTAIDWFVPSPDGRRVAVSLSRNGSEDGTVHVYDVATGHETGEAVPRAQYPTAGGSLAWRADSSGFWYTRYPGRERPDADRHFFQQVFYHRIGTDPATDSYVLGRDFPRIAEIQLDSRENPDAVLVSVANGDGGEYEHYVIAAGGGPGGDHVEQVTHFADQVVAGTIGPDNILYLVSKRDAPRGRILALELTDLALSHARLLVPQGEGAIEGGGEFGGEAVAVTRDALYLRELAGGPSRVAVFAHDGTPRGEIALPPIAAVDELEPTPDGHVLYSVQTYLQPTRVLSYDEATRRSAPTGLAETSPVRFDDAEVVRIFATSKDGTRVPVNIIRRRGAPADGRRPTLLYGYGGYDVSMTPRFAGAATRLWLDAGGEYAVANIRGGGEYGETWHSDGALTHKQHVFDDFLAAGHALIAHHITSPAHLAILGGSNGGLLMGAALTQAPSMFRAVVSLVGIYDMMRIELDPNGAFNVTEFGSVKDPAQFRAMLAYSPYQHVRDGVRYPAVFMATGTHDGRVNPAQSRKMIARLQSATASGYPVYLSISDKAGHGIGSALSVRVDQQADYMAFLFDQLGMKLPPGG</sequence>
<keyword evidence="4" id="KW-0645">Protease</keyword>
<evidence type="ECO:0000256" key="4">
    <source>
        <dbReference type="ARBA" id="ARBA00022670"/>
    </source>
</evidence>
<feature type="domain" description="Peptidase S9 prolyl oligopeptidase catalytic" evidence="7">
    <location>
        <begin position="501"/>
        <end position="710"/>
    </location>
</feature>
<dbReference type="InterPro" id="IPR051167">
    <property type="entry name" value="Prolyl_oligopep/macrocyclase"/>
</dbReference>
<dbReference type="Gene3D" id="3.40.50.1820">
    <property type="entry name" value="alpha/beta hydrolase"/>
    <property type="match status" value="1"/>
</dbReference>
<protein>
    <recommendedName>
        <fullName evidence="3">prolyl oligopeptidase</fullName>
        <ecNumber evidence="3">3.4.21.26</ecNumber>
    </recommendedName>
</protein>
<evidence type="ECO:0000313" key="9">
    <source>
        <dbReference type="EMBL" id="TLU71912.1"/>
    </source>
</evidence>
<gene>
    <name evidence="9" type="ORF">FE263_14280</name>
</gene>
<evidence type="ECO:0000256" key="5">
    <source>
        <dbReference type="ARBA" id="ARBA00022801"/>
    </source>
</evidence>
<keyword evidence="5" id="KW-0378">Hydrolase</keyword>
<dbReference type="InterPro" id="IPR002470">
    <property type="entry name" value="Peptidase_S9A"/>
</dbReference>
<dbReference type="AlphaFoldDB" id="A0A5R9J2Z0"/>
<evidence type="ECO:0000259" key="7">
    <source>
        <dbReference type="Pfam" id="PF00326"/>
    </source>
</evidence>
<dbReference type="PANTHER" id="PTHR42881:SF2">
    <property type="entry name" value="PROLYL ENDOPEPTIDASE"/>
    <property type="match status" value="1"/>
</dbReference>
<dbReference type="Pfam" id="PF00326">
    <property type="entry name" value="Peptidase_S9"/>
    <property type="match status" value="1"/>
</dbReference>
<accession>A0A5R9J2Z0</accession>
<keyword evidence="10" id="KW-1185">Reference proteome</keyword>
<reference evidence="9 10" key="1">
    <citation type="submission" date="2019-05" db="EMBL/GenBank/DDBJ databases">
        <authorList>
            <person name="Pankratov T."/>
            <person name="Grouzdev D."/>
        </authorList>
    </citation>
    <scope>NUCLEOTIDE SEQUENCE [LARGE SCALE GENOMIC DNA]</scope>
    <source>
        <strain evidence="9 10">KEBCLARHB70R</strain>
    </source>
</reference>
<name>A0A5R9J2Z0_9PROT</name>
<dbReference type="InterPro" id="IPR023302">
    <property type="entry name" value="Pept_S9A_N"/>
</dbReference>
<dbReference type="SUPFAM" id="SSF53474">
    <property type="entry name" value="alpha/beta-Hydrolases"/>
    <property type="match status" value="1"/>
</dbReference>
<evidence type="ECO:0000256" key="1">
    <source>
        <dbReference type="ARBA" id="ARBA00001070"/>
    </source>
</evidence>
<dbReference type="Gene3D" id="2.130.10.120">
    <property type="entry name" value="Prolyl oligopeptidase, N-terminal domain"/>
    <property type="match status" value="1"/>
</dbReference>
<proteinExistence type="inferred from homology"/>
<keyword evidence="6" id="KW-0720">Serine protease</keyword>
<dbReference type="Proteomes" id="UP000305654">
    <property type="component" value="Unassembled WGS sequence"/>
</dbReference>
<dbReference type="GO" id="GO:0006508">
    <property type="term" value="P:proteolysis"/>
    <property type="evidence" value="ECO:0007669"/>
    <property type="project" value="UniProtKB-KW"/>
</dbReference>